<dbReference type="Proteomes" id="UP000675409">
    <property type="component" value="Unassembled WGS sequence"/>
</dbReference>
<sequence>MSETPQTPGAEPNPQSGATPPEPTPQPNPDAQPGAGVPPQRPYGGQQPGQQPYGAQPGGQQPYGTPQPGQQPYQGAPGYAPVPLRPDEERTWAVLAHIGGIVLSFVAPLVIWLVFKDRSRFVDAEAKEALNFQLTLVIAGIAISIITAVTFGFGVILYLAFIAAVVFMIMAAVEASKGRPYRYPVNIRMIK</sequence>
<reference evidence="7 8" key="1">
    <citation type="journal article" date="2021" name="Arch. Microbiol.">
        <title>Myceligenerans indicum sp. nov., an actinobacterium isolated from mangrove sediment of Sundarbans, India.</title>
        <authorList>
            <person name="Asha K."/>
            <person name="Bhadury P."/>
        </authorList>
    </citation>
    <scope>NUCLEOTIDE SEQUENCE [LARGE SCALE GENOMIC DNA]</scope>
    <source>
        <strain evidence="7 8">I2</strain>
    </source>
</reference>
<dbReference type="EMBL" id="JABBYC010000038">
    <property type="protein sequence ID" value="MBL0887889.1"/>
    <property type="molecule type" value="Genomic_DNA"/>
</dbReference>
<comment type="subcellular location">
    <subcellularLocation>
        <location evidence="1">Membrane</location>
        <topology evidence="1">Multi-pass membrane protein</topology>
    </subcellularLocation>
</comment>
<dbReference type="Pfam" id="PF09685">
    <property type="entry name" value="MamF_MmsF"/>
    <property type="match status" value="1"/>
</dbReference>
<comment type="caution">
    <text evidence="7">The sequence shown here is derived from an EMBL/GenBank/DDBJ whole genome shotgun (WGS) entry which is preliminary data.</text>
</comment>
<feature type="compositionally biased region" description="Pro residues" evidence="5">
    <location>
        <begin position="20"/>
        <end position="30"/>
    </location>
</feature>
<evidence type="ECO:0000313" key="8">
    <source>
        <dbReference type="Proteomes" id="UP000675409"/>
    </source>
</evidence>
<feature type="transmembrane region" description="Helical" evidence="6">
    <location>
        <begin position="92"/>
        <end position="115"/>
    </location>
</feature>
<feature type="compositionally biased region" description="Polar residues" evidence="5">
    <location>
        <begin position="1"/>
        <end position="17"/>
    </location>
</feature>
<feature type="compositionally biased region" description="Low complexity" evidence="5">
    <location>
        <begin position="42"/>
        <end position="81"/>
    </location>
</feature>
<keyword evidence="8" id="KW-1185">Reference proteome</keyword>
<accession>A0ABS1LPF1</accession>
<feature type="region of interest" description="Disordered" evidence="5">
    <location>
        <begin position="1"/>
        <end position="82"/>
    </location>
</feature>
<organism evidence="7 8">
    <name type="scientific">Myceligenerans indicum</name>
    <dbReference type="NCBI Taxonomy" id="2593663"/>
    <lineage>
        <taxon>Bacteria</taxon>
        <taxon>Bacillati</taxon>
        <taxon>Actinomycetota</taxon>
        <taxon>Actinomycetes</taxon>
        <taxon>Micrococcales</taxon>
        <taxon>Promicromonosporaceae</taxon>
        <taxon>Myceligenerans</taxon>
    </lineage>
</organism>
<evidence type="ECO:0000256" key="3">
    <source>
        <dbReference type="ARBA" id="ARBA00022989"/>
    </source>
</evidence>
<proteinExistence type="predicted"/>
<evidence type="ECO:0000256" key="6">
    <source>
        <dbReference type="SAM" id="Phobius"/>
    </source>
</evidence>
<keyword evidence="3 6" id="KW-1133">Transmembrane helix</keyword>
<feature type="transmembrane region" description="Helical" evidence="6">
    <location>
        <begin position="130"/>
        <end position="149"/>
    </location>
</feature>
<name>A0ABS1LPF1_9MICO</name>
<dbReference type="RefSeq" id="WP_201849432.1">
    <property type="nucleotide sequence ID" value="NZ_JABBYC010000038.1"/>
</dbReference>
<evidence type="ECO:0000256" key="1">
    <source>
        <dbReference type="ARBA" id="ARBA00004141"/>
    </source>
</evidence>
<protein>
    <submittedName>
        <fullName evidence="7">DUF4870 domain-containing protein</fullName>
    </submittedName>
</protein>
<evidence type="ECO:0000313" key="7">
    <source>
        <dbReference type="EMBL" id="MBL0887889.1"/>
    </source>
</evidence>
<dbReference type="InterPro" id="IPR019109">
    <property type="entry name" value="MamF_MmsF"/>
</dbReference>
<keyword evidence="4 6" id="KW-0472">Membrane</keyword>
<evidence type="ECO:0000256" key="5">
    <source>
        <dbReference type="SAM" id="MobiDB-lite"/>
    </source>
</evidence>
<feature type="transmembrane region" description="Helical" evidence="6">
    <location>
        <begin position="155"/>
        <end position="173"/>
    </location>
</feature>
<evidence type="ECO:0000256" key="2">
    <source>
        <dbReference type="ARBA" id="ARBA00022692"/>
    </source>
</evidence>
<evidence type="ECO:0000256" key="4">
    <source>
        <dbReference type="ARBA" id="ARBA00023136"/>
    </source>
</evidence>
<gene>
    <name evidence="7" type="ORF">HGK34_16645</name>
</gene>
<keyword evidence="2 6" id="KW-0812">Transmembrane</keyword>